<evidence type="ECO:0000313" key="3">
    <source>
        <dbReference type="Proteomes" id="UP000823634"/>
    </source>
</evidence>
<protein>
    <submittedName>
        <fullName evidence="2">Alpha-galactosidase</fullName>
    </submittedName>
</protein>
<reference evidence="2" key="1">
    <citation type="submission" date="2020-10" db="EMBL/GenBank/DDBJ databases">
        <authorList>
            <person name="Gilroy R."/>
        </authorList>
    </citation>
    <scope>NUCLEOTIDE SEQUENCE</scope>
    <source>
        <strain evidence="2">17113</strain>
    </source>
</reference>
<name>A0A9D9GVD5_9FIRM</name>
<organism evidence="2 3">
    <name type="scientific">Candidatus Alloenteromonas pullistercoris</name>
    <dbReference type="NCBI Taxonomy" id="2840785"/>
    <lineage>
        <taxon>Bacteria</taxon>
        <taxon>Bacillati</taxon>
        <taxon>Bacillota</taxon>
        <taxon>Bacillota incertae sedis</taxon>
        <taxon>Candidatus Alloenteromonas</taxon>
    </lineage>
</organism>
<dbReference type="AlphaFoldDB" id="A0A9D9GVD5"/>
<evidence type="ECO:0000313" key="2">
    <source>
        <dbReference type="EMBL" id="MBO8426049.1"/>
    </source>
</evidence>
<evidence type="ECO:0000259" key="1">
    <source>
        <dbReference type="Pfam" id="PF16875"/>
    </source>
</evidence>
<reference evidence="2" key="2">
    <citation type="journal article" date="2021" name="PeerJ">
        <title>Extensive microbial diversity within the chicken gut microbiome revealed by metagenomics and culture.</title>
        <authorList>
            <person name="Gilroy R."/>
            <person name="Ravi A."/>
            <person name="Getino M."/>
            <person name="Pursley I."/>
            <person name="Horton D.L."/>
            <person name="Alikhan N.F."/>
            <person name="Baker D."/>
            <person name="Gharbi K."/>
            <person name="Hall N."/>
            <person name="Watson M."/>
            <person name="Adriaenssens E.M."/>
            <person name="Foster-Nyarko E."/>
            <person name="Jarju S."/>
            <person name="Secka A."/>
            <person name="Antonio M."/>
            <person name="Oren A."/>
            <person name="Chaudhuri R.R."/>
            <person name="La Ragione R."/>
            <person name="Hildebrand F."/>
            <person name="Pallen M.J."/>
        </authorList>
    </citation>
    <scope>NUCLEOTIDE SEQUENCE</scope>
    <source>
        <strain evidence="2">17113</strain>
    </source>
</reference>
<feature type="non-terminal residue" evidence="2">
    <location>
        <position position="373"/>
    </location>
</feature>
<dbReference type="EMBL" id="JADINA010000014">
    <property type="protein sequence ID" value="MBO8426049.1"/>
    <property type="molecule type" value="Genomic_DNA"/>
</dbReference>
<dbReference type="InterPro" id="IPR031704">
    <property type="entry name" value="Glyco_hydro_36_N"/>
</dbReference>
<feature type="domain" description="Glycosyl hydrolase family 36 N-terminal" evidence="1">
    <location>
        <begin position="30"/>
        <end position="268"/>
    </location>
</feature>
<dbReference type="Pfam" id="PF16875">
    <property type="entry name" value="Glyco_hydro_36N"/>
    <property type="match status" value="1"/>
</dbReference>
<dbReference type="InterPro" id="IPR038417">
    <property type="entry name" value="Alpga-gal_N_sf"/>
</dbReference>
<proteinExistence type="predicted"/>
<gene>
    <name evidence="2" type="ORF">IAC61_01865</name>
</gene>
<dbReference type="Gene3D" id="2.70.98.60">
    <property type="entry name" value="alpha-galactosidase from lactobacil brevis"/>
    <property type="match status" value="1"/>
</dbReference>
<accession>A0A9D9GVD5</accession>
<sequence>MIEINGNIVKLSNSRISYSIFVSPNRKIAAHLHFGRKGDFDPKEVLGRYQYNFQLRVGEGFEAVDSLYDGYSPVELGSYLRMDLRPASIIVRQGDSRLTDFRVKEIKKEAPRFPAYWPTPKGYKDLEWLCLVYEDIARPGLKAKGYYAIYEEYDVLLKATEIVNETGIDAYVEKLSASSIDFPSDKFELEHYIGGWGWERRIERFPLHHGGISLSSYEGRSGHAENPYFCLHGKEGSFGFNLIYSGQVENEITLIPAGVARVSQCIGGPGLDYRLAPNESLLSPLAVLSYGEDEEKLIQTNHRYIQERILPESRYKGIEPIVFNSWEGAMMDFDTLPGIEDDRLNALITAFGQNTLLNVTVVGLDELFLVFPI</sequence>
<comment type="caution">
    <text evidence="2">The sequence shown here is derived from an EMBL/GenBank/DDBJ whole genome shotgun (WGS) entry which is preliminary data.</text>
</comment>
<dbReference type="Proteomes" id="UP000823634">
    <property type="component" value="Unassembled WGS sequence"/>
</dbReference>